<comment type="caution">
    <text evidence="2">The sequence shown here is derived from an EMBL/GenBank/DDBJ whole genome shotgun (WGS) entry which is preliminary data.</text>
</comment>
<evidence type="ECO:0000313" key="2">
    <source>
        <dbReference type="EMBL" id="GGA19771.1"/>
    </source>
</evidence>
<dbReference type="SMART" id="SM00855">
    <property type="entry name" value="PGAM"/>
    <property type="match status" value="1"/>
</dbReference>
<dbReference type="Proteomes" id="UP000628017">
    <property type="component" value="Unassembled WGS sequence"/>
</dbReference>
<dbReference type="Pfam" id="PF00300">
    <property type="entry name" value="His_Phos_1"/>
    <property type="match status" value="1"/>
</dbReference>
<evidence type="ECO:0000256" key="1">
    <source>
        <dbReference type="PIRSR" id="PIRSR613078-2"/>
    </source>
</evidence>
<evidence type="ECO:0000313" key="3">
    <source>
        <dbReference type="Proteomes" id="UP000628017"/>
    </source>
</evidence>
<dbReference type="InterPro" id="IPR029033">
    <property type="entry name" value="His_PPase_superfam"/>
</dbReference>
<dbReference type="RefSeq" id="WP_188674348.1">
    <property type="nucleotide sequence ID" value="NZ_BMKA01000002.1"/>
</dbReference>
<dbReference type="PANTHER" id="PTHR48100">
    <property type="entry name" value="BROAD-SPECIFICITY PHOSPHATASE YOR283W-RELATED"/>
    <property type="match status" value="1"/>
</dbReference>
<name>A0A916QZC3_9RHOB</name>
<proteinExistence type="predicted"/>
<gene>
    <name evidence="2" type="ORF">GCM10011498_20840</name>
</gene>
<dbReference type="InterPro" id="IPR013078">
    <property type="entry name" value="His_Pase_superF_clade-1"/>
</dbReference>
<sequence length="192" mass="21468">MIRLAIIRHGHTPWNRAGQIQGRTDIALEKQAAADLAALKLPQGWAKADLVASPLKRATQTARLIADRDATEVPALTEMDWGDWEGKKGLDLKADPNSGFQDIEHWGWDYRPPNGESPRDVAARLNPFVQALQRDTIAVCHIGIMRVLLAQATGWDFDGPAPFQIKRNRLYVMDWDRSTLSVSGDPIRLEAR</sequence>
<dbReference type="InterPro" id="IPR050275">
    <property type="entry name" value="PGM_Phosphatase"/>
</dbReference>
<organism evidence="2 3">
    <name type="scientific">Neptunicoccus cionae</name>
    <dbReference type="NCBI Taxonomy" id="2035344"/>
    <lineage>
        <taxon>Bacteria</taxon>
        <taxon>Pseudomonadati</taxon>
        <taxon>Pseudomonadota</taxon>
        <taxon>Alphaproteobacteria</taxon>
        <taxon>Rhodobacterales</taxon>
        <taxon>Paracoccaceae</taxon>
        <taxon>Neptunicoccus</taxon>
    </lineage>
</organism>
<feature type="binding site" evidence="1">
    <location>
        <position position="57"/>
    </location>
    <ligand>
        <name>substrate</name>
    </ligand>
</feature>
<dbReference type="AlphaFoldDB" id="A0A916QZC3"/>
<dbReference type="EMBL" id="BMKA01000002">
    <property type="protein sequence ID" value="GGA19771.1"/>
    <property type="molecule type" value="Genomic_DNA"/>
</dbReference>
<dbReference type="Gene3D" id="3.40.50.1240">
    <property type="entry name" value="Phosphoglycerate mutase-like"/>
    <property type="match status" value="1"/>
</dbReference>
<dbReference type="SUPFAM" id="SSF53254">
    <property type="entry name" value="Phosphoglycerate mutase-like"/>
    <property type="match status" value="1"/>
</dbReference>
<dbReference type="CDD" id="cd07067">
    <property type="entry name" value="HP_PGM_like"/>
    <property type="match status" value="1"/>
</dbReference>
<reference evidence="2" key="1">
    <citation type="journal article" date="2014" name="Int. J. Syst. Evol. Microbiol.">
        <title>Complete genome sequence of Corynebacterium casei LMG S-19264T (=DSM 44701T), isolated from a smear-ripened cheese.</title>
        <authorList>
            <consortium name="US DOE Joint Genome Institute (JGI-PGF)"/>
            <person name="Walter F."/>
            <person name="Albersmeier A."/>
            <person name="Kalinowski J."/>
            <person name="Ruckert C."/>
        </authorList>
    </citation>
    <scope>NUCLEOTIDE SEQUENCE</scope>
    <source>
        <strain evidence="2">CGMCC 1.15880</strain>
    </source>
</reference>
<feature type="binding site" evidence="1">
    <location>
        <begin position="8"/>
        <end position="15"/>
    </location>
    <ligand>
        <name>substrate</name>
    </ligand>
</feature>
<protein>
    <submittedName>
        <fullName evidence="2">Phosphoglycerate mutase</fullName>
    </submittedName>
</protein>
<dbReference type="GO" id="GO:0016791">
    <property type="term" value="F:phosphatase activity"/>
    <property type="evidence" value="ECO:0007669"/>
    <property type="project" value="TreeGrafter"/>
</dbReference>
<reference evidence="2" key="2">
    <citation type="submission" date="2020-09" db="EMBL/GenBank/DDBJ databases">
        <authorList>
            <person name="Sun Q."/>
            <person name="Zhou Y."/>
        </authorList>
    </citation>
    <scope>NUCLEOTIDE SEQUENCE</scope>
    <source>
        <strain evidence="2">CGMCC 1.15880</strain>
    </source>
</reference>
<accession>A0A916QZC3</accession>
<keyword evidence="3" id="KW-1185">Reference proteome</keyword>